<keyword evidence="2" id="KW-0539">Nucleus</keyword>
<dbReference type="GO" id="GO:0003677">
    <property type="term" value="F:DNA binding"/>
    <property type="evidence" value="ECO:0007669"/>
    <property type="project" value="InterPro"/>
</dbReference>
<feature type="region of interest" description="Disordered" evidence="3">
    <location>
        <begin position="175"/>
        <end position="206"/>
    </location>
</feature>
<dbReference type="STRING" id="1202772.A0A1V9YNB7"/>
<dbReference type="Proteomes" id="UP000243579">
    <property type="component" value="Unassembled WGS sequence"/>
</dbReference>
<accession>A0A1V9YNB7</accession>
<reference evidence="4 5" key="1">
    <citation type="journal article" date="2014" name="Genome Biol. Evol.">
        <title>The secreted proteins of Achlya hypogyna and Thraustotheca clavata identify the ancestral oomycete secretome and reveal gene acquisitions by horizontal gene transfer.</title>
        <authorList>
            <person name="Misner I."/>
            <person name="Blouin N."/>
            <person name="Leonard G."/>
            <person name="Richards T.A."/>
            <person name="Lane C.E."/>
        </authorList>
    </citation>
    <scope>NUCLEOTIDE SEQUENCE [LARGE SCALE GENOMIC DNA]</scope>
    <source>
        <strain evidence="4 5">ATCC 48635</strain>
    </source>
</reference>
<feature type="region of interest" description="Disordered" evidence="3">
    <location>
        <begin position="1"/>
        <end position="45"/>
    </location>
</feature>
<evidence type="ECO:0000256" key="3">
    <source>
        <dbReference type="SAM" id="MobiDB-lite"/>
    </source>
</evidence>
<evidence type="ECO:0000256" key="1">
    <source>
        <dbReference type="ARBA" id="ARBA00004123"/>
    </source>
</evidence>
<dbReference type="EMBL" id="JNBR01001461">
    <property type="protein sequence ID" value="OQR87189.1"/>
    <property type="molecule type" value="Genomic_DNA"/>
</dbReference>
<evidence type="ECO:0008006" key="6">
    <source>
        <dbReference type="Google" id="ProtNLM"/>
    </source>
</evidence>
<dbReference type="GO" id="GO:0005634">
    <property type="term" value="C:nucleus"/>
    <property type="evidence" value="ECO:0007669"/>
    <property type="project" value="UniProtKB-SubCell"/>
</dbReference>
<gene>
    <name evidence="4" type="ORF">ACHHYP_09409</name>
</gene>
<dbReference type="PANTHER" id="PTHR12214:SF0">
    <property type="entry name" value="LD29489P"/>
    <property type="match status" value="1"/>
</dbReference>
<dbReference type="PANTHER" id="PTHR12214">
    <property type="entry name" value="GC-RICH SEQUENCE DNA-BINDING FACTOR"/>
    <property type="match status" value="1"/>
</dbReference>
<feature type="compositionally biased region" description="Low complexity" evidence="3">
    <location>
        <begin position="23"/>
        <end position="44"/>
    </location>
</feature>
<dbReference type="OrthoDB" id="429427at2759"/>
<organism evidence="4 5">
    <name type="scientific">Achlya hypogyna</name>
    <name type="common">Oomycete</name>
    <name type="synonym">Protoachlya hypogyna</name>
    <dbReference type="NCBI Taxonomy" id="1202772"/>
    <lineage>
        <taxon>Eukaryota</taxon>
        <taxon>Sar</taxon>
        <taxon>Stramenopiles</taxon>
        <taxon>Oomycota</taxon>
        <taxon>Saprolegniomycetes</taxon>
        <taxon>Saprolegniales</taxon>
        <taxon>Achlyaceae</taxon>
        <taxon>Achlya</taxon>
    </lineage>
</organism>
<dbReference type="AlphaFoldDB" id="A0A1V9YNB7"/>
<protein>
    <recommendedName>
        <fullName evidence="6">GCF C-terminal domain-containing protein</fullName>
    </recommendedName>
</protein>
<evidence type="ECO:0000256" key="2">
    <source>
        <dbReference type="ARBA" id="ARBA00023242"/>
    </source>
</evidence>
<proteinExistence type="predicted"/>
<name>A0A1V9YNB7_ACHHY</name>
<comment type="caution">
    <text evidence="4">The sequence shown here is derived from an EMBL/GenBank/DDBJ whole genome shotgun (WGS) entry which is preliminary data.</text>
</comment>
<feature type="compositionally biased region" description="Basic residues" evidence="3">
    <location>
        <begin position="1"/>
        <end position="13"/>
    </location>
</feature>
<comment type="subcellular location">
    <subcellularLocation>
        <location evidence="1">Nucleus</location>
    </subcellularLocation>
</comment>
<sequence>MFRSRKGAKKTAAKRQVEEDIPEVTTEASADAATAVTATDTSDGGDVDAIRLRLQKKHKKPFATTAPKKRMVALDIGDDDGPQFRVTKGKIARLDVPLPDERAMAVGLGEYSAERLAALKREQNVAVHRPGMHTATDAFASDAGDDDAPTIVQTSAPLPAKPSAVDEPVAENFIPMMDRPRHPPSPPRVEEASLSEPDEDIATDDGTDAQWESEQLRRAGLHVPAPSPVLKQRDLTFMSFRQLMLTLEARHEALTDRVDLRDRDSMRASVEATHSAAAIASLEAQLAKDSVAFDLAQELWEYTSTLCFCLRAKQDAIAAVEALVPDDRRMLEVSAAIWADVDDEYSELRHVLGRFHAWKVADTAMYEAAYGDLALAQLIGPFIRVELAQWQPWTSARAFTDMDWCRQLEDAPDALQETARTLVEEHLRRYLPYWNPVLPSQFQNMRRLLPLLQPTSRPIHGEIAARCTAAVGSLDWTSTVDVRLLKDGLRLLAADDTRYDSVLEVLLESEARHWMGRCADGVSPAHVVAIGAVLAAWPPGKRYPNLLVNYAVLLRRFVAEASETEGAAGRDLLARVEAKMQG</sequence>
<dbReference type="InterPro" id="IPR012890">
    <property type="entry name" value="GCFC2-like"/>
</dbReference>
<feature type="compositionally biased region" description="Acidic residues" evidence="3">
    <location>
        <begin position="196"/>
        <end position="206"/>
    </location>
</feature>
<evidence type="ECO:0000313" key="5">
    <source>
        <dbReference type="Proteomes" id="UP000243579"/>
    </source>
</evidence>
<keyword evidence="5" id="KW-1185">Reference proteome</keyword>
<evidence type="ECO:0000313" key="4">
    <source>
        <dbReference type="EMBL" id="OQR87189.1"/>
    </source>
</evidence>
<dbReference type="GO" id="GO:0000398">
    <property type="term" value="P:mRNA splicing, via spliceosome"/>
    <property type="evidence" value="ECO:0007669"/>
    <property type="project" value="InterPro"/>
</dbReference>